<keyword evidence="2" id="KW-0285">Flavoprotein</keyword>
<dbReference type="GO" id="GO:0005737">
    <property type="term" value="C:cytoplasm"/>
    <property type="evidence" value="ECO:0007669"/>
    <property type="project" value="TreeGrafter"/>
</dbReference>
<reference evidence="6" key="1">
    <citation type="journal article" date="2020" name="Fungal Divers.">
        <title>Resolving the Mortierellaceae phylogeny through synthesis of multi-gene phylogenetics and phylogenomics.</title>
        <authorList>
            <person name="Vandepol N."/>
            <person name="Liber J."/>
            <person name="Desiro A."/>
            <person name="Na H."/>
            <person name="Kennedy M."/>
            <person name="Barry K."/>
            <person name="Grigoriev I.V."/>
            <person name="Miller A.N."/>
            <person name="O'Donnell K."/>
            <person name="Stajich J.E."/>
            <person name="Bonito G."/>
        </authorList>
    </citation>
    <scope>NUCLEOTIDE SEQUENCE</scope>
    <source>
        <strain evidence="6">REB-010B</strain>
    </source>
</reference>
<dbReference type="Gene3D" id="3.50.50.100">
    <property type="match status" value="2"/>
</dbReference>
<name>A0A9P6RNF1_9FUNG</name>
<dbReference type="AlphaFoldDB" id="A0A9P6RNF1"/>
<evidence type="ECO:0000313" key="6">
    <source>
        <dbReference type="EMBL" id="KAG0323670.1"/>
    </source>
</evidence>
<gene>
    <name evidence="6" type="primary">AIFM2</name>
    <name evidence="6" type="ORF">BGZ99_002610</name>
</gene>
<dbReference type="EMBL" id="JAAAIP010000180">
    <property type="protein sequence ID" value="KAG0323670.1"/>
    <property type="molecule type" value="Genomic_DNA"/>
</dbReference>
<evidence type="ECO:0000256" key="1">
    <source>
        <dbReference type="ARBA" id="ARBA00006442"/>
    </source>
</evidence>
<comment type="caution">
    <text evidence="6">The sequence shown here is derived from an EMBL/GenBank/DDBJ whole genome shotgun (WGS) entry which is preliminary data.</text>
</comment>
<keyword evidence="4" id="KW-0560">Oxidoreductase</keyword>
<dbReference type="PANTHER" id="PTHR43735:SF3">
    <property type="entry name" value="FERROPTOSIS SUPPRESSOR PROTEIN 1"/>
    <property type="match status" value="1"/>
</dbReference>
<dbReference type="GO" id="GO:0050660">
    <property type="term" value="F:flavin adenine dinucleotide binding"/>
    <property type="evidence" value="ECO:0007669"/>
    <property type="project" value="TreeGrafter"/>
</dbReference>
<dbReference type="InterPro" id="IPR023753">
    <property type="entry name" value="FAD/NAD-binding_dom"/>
</dbReference>
<dbReference type="SUPFAM" id="SSF51905">
    <property type="entry name" value="FAD/NAD(P)-binding domain"/>
    <property type="match status" value="1"/>
</dbReference>
<dbReference type="Proteomes" id="UP000738325">
    <property type="component" value="Unassembled WGS sequence"/>
</dbReference>
<accession>A0A9P6RNF1</accession>
<dbReference type="Pfam" id="PF07992">
    <property type="entry name" value="Pyr_redox_2"/>
    <property type="match status" value="1"/>
</dbReference>
<dbReference type="Gene3D" id="3.50.50.60">
    <property type="entry name" value="FAD/NAD(P)-binding domain"/>
    <property type="match status" value="1"/>
</dbReference>
<keyword evidence="7" id="KW-1185">Reference proteome</keyword>
<evidence type="ECO:0000256" key="3">
    <source>
        <dbReference type="ARBA" id="ARBA00022827"/>
    </source>
</evidence>
<dbReference type="PRINTS" id="PR00411">
    <property type="entry name" value="PNDRDTASEI"/>
</dbReference>
<protein>
    <submittedName>
        <fullName evidence="6">Apoptosis-inducing factor 2</fullName>
    </submittedName>
</protein>
<sequence length="453" mass="50049">MTSTSDTTRIVVIGGSYGGVACVNQLMHSLPKSSKVAIILIESRDARHHCIATYRALVQEEFVKNLWIPYTHLFPEDSPHKVVRGTVQHVFNDHVLLSSDEIPSLSDITLSQGSVDSKTDPRRVDFDYLVIATGSMVPSPAKMKVKSSAEGLSVLKRTREDIKQSERIVIVGGGACGVEMAGEIKYAFPSKTVTLIHASSDLVDYPGFPKSFKNQTRHYLEKQGVDVILNETAEIPGLSREYSVQRAERTITLKKSGRTIESDLQILSIGMEVDTTILSTLRPPSQDDPDKATTTRFDFKTLLDPKSKAVLVKSTLQLKNDAFPNIFAIGDVSKADPVPTCMSAISSGQTCARNIVKLIHKAERSRVRRGSEAEDNSQRDSEDEIDGYLCRSWTKLEDYVPIRPLMVLAMNPLGGVCHLPVLGSWFGGVAAWLVKSGDLMSGRFWREMNMPRP</sequence>
<evidence type="ECO:0000259" key="5">
    <source>
        <dbReference type="Pfam" id="PF07992"/>
    </source>
</evidence>
<comment type="similarity">
    <text evidence="1">Belongs to the FAD-dependent oxidoreductase family.</text>
</comment>
<evidence type="ECO:0000256" key="4">
    <source>
        <dbReference type="ARBA" id="ARBA00023002"/>
    </source>
</evidence>
<feature type="domain" description="FAD/NAD(P)-binding" evidence="5">
    <location>
        <begin position="9"/>
        <end position="353"/>
    </location>
</feature>
<evidence type="ECO:0000256" key="2">
    <source>
        <dbReference type="ARBA" id="ARBA00022630"/>
    </source>
</evidence>
<proteinExistence type="inferred from homology"/>
<dbReference type="GO" id="GO:0004174">
    <property type="term" value="F:electron-transferring-flavoprotein dehydrogenase activity"/>
    <property type="evidence" value="ECO:0007669"/>
    <property type="project" value="TreeGrafter"/>
</dbReference>
<organism evidence="6 7">
    <name type="scientific">Dissophora globulifera</name>
    <dbReference type="NCBI Taxonomy" id="979702"/>
    <lineage>
        <taxon>Eukaryota</taxon>
        <taxon>Fungi</taxon>
        <taxon>Fungi incertae sedis</taxon>
        <taxon>Mucoromycota</taxon>
        <taxon>Mortierellomycotina</taxon>
        <taxon>Mortierellomycetes</taxon>
        <taxon>Mortierellales</taxon>
        <taxon>Mortierellaceae</taxon>
        <taxon>Dissophora</taxon>
    </lineage>
</organism>
<keyword evidence="3" id="KW-0274">FAD</keyword>
<dbReference type="PANTHER" id="PTHR43735">
    <property type="entry name" value="APOPTOSIS-INDUCING FACTOR 1"/>
    <property type="match status" value="1"/>
</dbReference>
<dbReference type="PRINTS" id="PR00368">
    <property type="entry name" value="FADPNR"/>
</dbReference>
<dbReference type="InterPro" id="IPR036188">
    <property type="entry name" value="FAD/NAD-bd_sf"/>
</dbReference>
<evidence type="ECO:0000313" key="7">
    <source>
        <dbReference type="Proteomes" id="UP000738325"/>
    </source>
</evidence>
<dbReference type="OrthoDB" id="202203at2759"/>